<sequence length="213" mass="24191">MVSKQLKPNVCGAKKTNKEGTCKLPAGYGTDHLGSGRCKWHGGCSTGPKKYNAGKNGERNGLFAKYLPDETMEIVNGIEDLNSEMILWDNIKIQYAAILRAQTIMEVKSKKDLVKELKSFKELPNGMTQEEFEIQFAWDRQERFLNSQARAMTNLTNMISKYEELINKHITTEEQILKVEKLKVEIDTLKGINQEIEDLSGIQEAIYGKKEDN</sequence>
<name>A0A1W1UZ45_PEPAS</name>
<dbReference type="NCBIfam" id="NF041373">
    <property type="entry name" value="HGG_STG"/>
    <property type="match status" value="1"/>
</dbReference>
<organism evidence="1 2">
    <name type="scientific">Peptoniphilus asaccharolyticus DSM 20463</name>
    <dbReference type="NCBI Taxonomy" id="573058"/>
    <lineage>
        <taxon>Bacteria</taxon>
        <taxon>Bacillati</taxon>
        <taxon>Bacillota</taxon>
        <taxon>Tissierellia</taxon>
        <taxon>Tissierellales</taxon>
        <taxon>Peptoniphilaceae</taxon>
        <taxon>Peptoniphilus</taxon>
    </lineage>
</organism>
<dbReference type="AlphaFoldDB" id="A0A1W1UZ45"/>
<evidence type="ECO:0000313" key="1">
    <source>
        <dbReference type="EMBL" id="SMB86375.1"/>
    </source>
</evidence>
<accession>A0A1W1UZ45</accession>
<protein>
    <submittedName>
        <fullName evidence="1">Uncharacterized protein</fullName>
    </submittedName>
</protein>
<dbReference type="OrthoDB" id="7358785at2"/>
<dbReference type="RefSeq" id="WP_084230525.1">
    <property type="nucleotide sequence ID" value="NZ_FWWR01000009.1"/>
</dbReference>
<dbReference type="InterPro" id="IPR047675">
    <property type="entry name" value="Putative_zinc-bd"/>
</dbReference>
<gene>
    <name evidence="1" type="ORF">SAMN00017477_0887</name>
</gene>
<reference evidence="2" key="1">
    <citation type="submission" date="2017-04" db="EMBL/GenBank/DDBJ databases">
        <authorList>
            <person name="Varghese N."/>
            <person name="Submissions S."/>
        </authorList>
    </citation>
    <scope>NUCLEOTIDE SEQUENCE [LARGE SCALE GENOMIC DNA]</scope>
    <source>
        <strain evidence="2">DSM 20463</strain>
    </source>
</reference>
<proteinExistence type="predicted"/>
<dbReference type="STRING" id="573058.SAMN00017477_0887"/>
<evidence type="ECO:0000313" key="2">
    <source>
        <dbReference type="Proteomes" id="UP000192368"/>
    </source>
</evidence>
<dbReference type="EMBL" id="FWWR01000009">
    <property type="protein sequence ID" value="SMB86375.1"/>
    <property type="molecule type" value="Genomic_DNA"/>
</dbReference>
<dbReference type="Proteomes" id="UP000192368">
    <property type="component" value="Unassembled WGS sequence"/>
</dbReference>
<keyword evidence="2" id="KW-1185">Reference proteome</keyword>